<sequence length="340" mass="36910">MSKRISIWGAGCIAVAIAISTGCSNAADQGSSDGGRTDQPSASPAAAAATIAAPATAVPTPSATAVPAVKSVSLIPEVREYTGSGSGYELDGVNVQADYSADKTLPLGVFLPETMIRFEQDGRTAWGTADKHNYITLIMLSSEKDVTGGKLEPGTDRELLKFKEYEGSRVEGDRRVEAFIFTAHKDSYRAEIHIQDEQRDALLPLFTSMLSSIEYMEKQPPIKPGVFFKVPDVGSSPGNKQALQETLDCIAAWAAGDKEKFAATMYSPLLNDNLQYLLDHKNVYRFHKLTVVGIPVEGAKRAAFYVEFTQMTSEGYITERNNEISLLPNKQGEWKIASID</sequence>
<accession>A0ABW5FFX4</accession>
<feature type="chain" id="PRO_5045183068" description="Lipoprotein" evidence="1">
    <location>
        <begin position="27"/>
        <end position="340"/>
    </location>
</feature>
<comment type="caution">
    <text evidence="2">The sequence shown here is derived from an EMBL/GenBank/DDBJ whole genome shotgun (WGS) entry which is preliminary data.</text>
</comment>
<dbReference type="EMBL" id="JBHUKY010000054">
    <property type="protein sequence ID" value="MFD2412992.1"/>
    <property type="molecule type" value="Genomic_DNA"/>
</dbReference>
<gene>
    <name evidence="2" type="ORF">ACFSX3_24215</name>
</gene>
<dbReference type="Proteomes" id="UP001597448">
    <property type="component" value="Unassembled WGS sequence"/>
</dbReference>
<feature type="signal peptide" evidence="1">
    <location>
        <begin position="1"/>
        <end position="26"/>
    </location>
</feature>
<evidence type="ECO:0008006" key="4">
    <source>
        <dbReference type="Google" id="ProtNLM"/>
    </source>
</evidence>
<dbReference type="PROSITE" id="PS51257">
    <property type="entry name" value="PROKAR_LIPOPROTEIN"/>
    <property type="match status" value="1"/>
</dbReference>
<keyword evidence="3" id="KW-1185">Reference proteome</keyword>
<reference evidence="3" key="1">
    <citation type="journal article" date="2019" name="Int. J. Syst. Evol. Microbiol.">
        <title>The Global Catalogue of Microorganisms (GCM) 10K type strain sequencing project: providing services to taxonomists for standard genome sequencing and annotation.</title>
        <authorList>
            <consortium name="The Broad Institute Genomics Platform"/>
            <consortium name="The Broad Institute Genome Sequencing Center for Infectious Disease"/>
            <person name="Wu L."/>
            <person name="Ma J."/>
        </authorList>
    </citation>
    <scope>NUCLEOTIDE SEQUENCE [LARGE SCALE GENOMIC DNA]</scope>
    <source>
        <strain evidence="3">CCM 8725</strain>
    </source>
</reference>
<name>A0ABW5FFX4_9BACL</name>
<organism evidence="2 3">
    <name type="scientific">Paenibacillus rhizoplanae</name>
    <dbReference type="NCBI Taxonomy" id="1917181"/>
    <lineage>
        <taxon>Bacteria</taxon>
        <taxon>Bacillati</taxon>
        <taxon>Bacillota</taxon>
        <taxon>Bacilli</taxon>
        <taxon>Bacillales</taxon>
        <taxon>Paenibacillaceae</taxon>
        <taxon>Paenibacillus</taxon>
    </lineage>
</organism>
<dbReference type="RefSeq" id="WP_379256452.1">
    <property type="nucleotide sequence ID" value="NZ_JBHSVQ010000001.1"/>
</dbReference>
<evidence type="ECO:0000256" key="1">
    <source>
        <dbReference type="SAM" id="SignalP"/>
    </source>
</evidence>
<protein>
    <recommendedName>
        <fullName evidence="4">Lipoprotein</fullName>
    </recommendedName>
</protein>
<evidence type="ECO:0000313" key="2">
    <source>
        <dbReference type="EMBL" id="MFD2412992.1"/>
    </source>
</evidence>
<proteinExistence type="predicted"/>
<evidence type="ECO:0000313" key="3">
    <source>
        <dbReference type="Proteomes" id="UP001597448"/>
    </source>
</evidence>
<keyword evidence="1" id="KW-0732">Signal</keyword>